<evidence type="ECO:0000313" key="5">
    <source>
        <dbReference type="Proteomes" id="UP000289340"/>
    </source>
</evidence>
<proteinExistence type="inferred from homology"/>
<dbReference type="GO" id="GO:0005506">
    <property type="term" value="F:iron ion binding"/>
    <property type="evidence" value="ECO:0007669"/>
    <property type="project" value="InterPro"/>
</dbReference>
<gene>
    <name evidence="4" type="ORF">D0Y65_018374</name>
</gene>
<keyword evidence="2" id="KW-0479">Metal-binding</keyword>
<reference evidence="4 5" key="1">
    <citation type="submission" date="2018-09" db="EMBL/GenBank/DDBJ databases">
        <title>A high-quality reference genome of wild soybean provides a powerful tool to mine soybean genomes.</title>
        <authorList>
            <person name="Xie M."/>
            <person name="Chung C.Y.L."/>
            <person name="Li M.-W."/>
            <person name="Wong F.-L."/>
            <person name="Chan T.-F."/>
            <person name="Lam H.-M."/>
        </authorList>
    </citation>
    <scope>NUCLEOTIDE SEQUENCE [LARGE SCALE GENOMIC DNA]</scope>
    <source>
        <strain evidence="5">cv. W05</strain>
        <tissue evidence="4">Hypocotyl of etiolated seedlings</tissue>
    </source>
</reference>
<dbReference type="EMBL" id="QZWG01000007">
    <property type="protein sequence ID" value="RZC03686.1"/>
    <property type="molecule type" value="Genomic_DNA"/>
</dbReference>
<evidence type="ECO:0000256" key="1">
    <source>
        <dbReference type="ARBA" id="ARBA00010617"/>
    </source>
</evidence>
<sequence>MLLTYCCMLAYYNGREFQHLLLEFGELLGTVSIGDYVPWLDRLTNKVSGLFERAHRVAKLLNQFINEVIEEHFRNGRGVDVDVDVDVDSEEQNE</sequence>
<evidence type="ECO:0000313" key="4">
    <source>
        <dbReference type="EMBL" id="RZC03686.1"/>
    </source>
</evidence>
<dbReference type="SUPFAM" id="SSF48264">
    <property type="entry name" value="Cytochrome P450"/>
    <property type="match status" value="1"/>
</dbReference>
<evidence type="ECO:0000256" key="2">
    <source>
        <dbReference type="ARBA" id="ARBA00022723"/>
    </source>
</evidence>
<dbReference type="GO" id="GO:0020037">
    <property type="term" value="F:heme binding"/>
    <property type="evidence" value="ECO:0007669"/>
    <property type="project" value="InterPro"/>
</dbReference>
<dbReference type="GO" id="GO:0016705">
    <property type="term" value="F:oxidoreductase activity, acting on paired donors, with incorporation or reduction of molecular oxygen"/>
    <property type="evidence" value="ECO:0007669"/>
    <property type="project" value="InterPro"/>
</dbReference>
<organism evidence="4 5">
    <name type="scientific">Glycine soja</name>
    <name type="common">Wild soybean</name>
    <dbReference type="NCBI Taxonomy" id="3848"/>
    <lineage>
        <taxon>Eukaryota</taxon>
        <taxon>Viridiplantae</taxon>
        <taxon>Streptophyta</taxon>
        <taxon>Embryophyta</taxon>
        <taxon>Tracheophyta</taxon>
        <taxon>Spermatophyta</taxon>
        <taxon>Magnoliopsida</taxon>
        <taxon>eudicotyledons</taxon>
        <taxon>Gunneridae</taxon>
        <taxon>Pentapetalae</taxon>
        <taxon>rosids</taxon>
        <taxon>fabids</taxon>
        <taxon>Fabales</taxon>
        <taxon>Fabaceae</taxon>
        <taxon>Papilionoideae</taxon>
        <taxon>50 kb inversion clade</taxon>
        <taxon>NPAAA clade</taxon>
        <taxon>indigoferoid/millettioid clade</taxon>
        <taxon>Phaseoleae</taxon>
        <taxon>Glycine</taxon>
        <taxon>Glycine subgen. Soja</taxon>
    </lineage>
</organism>
<dbReference type="PANTHER" id="PTHR47955:SF15">
    <property type="entry name" value="CYTOCHROME P450 71A2-LIKE"/>
    <property type="match status" value="1"/>
</dbReference>
<dbReference type="InterPro" id="IPR036396">
    <property type="entry name" value="Cyt_P450_sf"/>
</dbReference>
<dbReference type="PANTHER" id="PTHR47955">
    <property type="entry name" value="CYTOCHROME P450 FAMILY 71 PROTEIN"/>
    <property type="match status" value="1"/>
</dbReference>
<accession>A0A445JYW3</accession>
<dbReference type="AlphaFoldDB" id="A0A445JYW3"/>
<comment type="caution">
    <text evidence="4">The sequence shown here is derived from an EMBL/GenBank/DDBJ whole genome shotgun (WGS) entry which is preliminary data.</text>
</comment>
<comment type="similarity">
    <text evidence="1">Belongs to the cytochrome P450 family.</text>
</comment>
<keyword evidence="3" id="KW-0408">Iron</keyword>
<dbReference type="GO" id="GO:0004497">
    <property type="term" value="F:monooxygenase activity"/>
    <property type="evidence" value="ECO:0007669"/>
    <property type="project" value="InterPro"/>
</dbReference>
<keyword evidence="5" id="KW-1185">Reference proteome</keyword>
<dbReference type="Proteomes" id="UP000289340">
    <property type="component" value="Chromosome 7"/>
</dbReference>
<protein>
    <submittedName>
        <fullName evidence="4">Uncharacterized protein</fullName>
    </submittedName>
</protein>
<evidence type="ECO:0000256" key="3">
    <source>
        <dbReference type="ARBA" id="ARBA00023004"/>
    </source>
</evidence>
<name>A0A445JYW3_GLYSO</name>
<dbReference type="Gene3D" id="1.10.630.10">
    <property type="entry name" value="Cytochrome P450"/>
    <property type="match status" value="1"/>
</dbReference>